<feature type="region of interest" description="Disordered" evidence="1">
    <location>
        <begin position="98"/>
        <end position="206"/>
    </location>
</feature>
<sequence>MLWFVGASQIRITSSRLSNKVKGARAKSGWMPEVCRWSFSLLGLGTACLLALYTFLRPDFRMILTEASVERKEYQVIGFGTFTDNRVDVAAESARRITRSSSSGLSANTGLERKDDEGRRFAYDDDDDDDDDGRRRSIQKKNDLVSDPALLQGANSTHSSSSSSSSLSSSTSTSTSASSTAGDVLDLRAGGRGFEEEGGGSTNEEKELAIQVEALKLAWEKVYLRRDNKDSSQDDGSQQSSLPRFSSSDNSTFPCPSSPMVLEYTKRLLMEAGKLPSAPHIQDCKALSDEYAAADRRGVNNSLPDWMRGAGLGYSAFGNQSVPEEWIDRSEELLRDSKRTIFGPYPPWVHGSDEENLVLTRRVQHDIWLHQHPRNCSDPSLKFLVIDFASNDHLGTGAQINEMMGALALAMWSGRILITHSFERANHDGCKGRNRKNWSCYFAPETSLECRLRGLYLWRRGRAWSKGSMEVATRGNVKPQWMWFPKAPRIWGEPWKVMQRTDQVEGRIVGQTRVDEVFWWRAQAIRYMMRYPSEYLCELLNQARHDSFGSVIAKEVIQSGLYNEIFSSPARSKKLISRRKLFKAPERTGTGGDADKESGRQNLPGRKLLEEEGNDWLTEVQNGGLLSDRTLQVDVWKRVRPSIPRPFVSLHVRLGDKGKEMRLAPFSEYMALAEQIRRQFPHAKFIWLSTEMQEVIEETKNYPTWTFLYTDVPRQKGSESMHEYELSIGRARSTNNAFVNLMVAAEADFFVGALGSTWCLLINQLRSTNARVLSGYLSVNRDRFWR</sequence>
<dbReference type="GO" id="GO:0046921">
    <property type="term" value="F:alpha-(1-&gt;6)-fucosyltransferase activity"/>
    <property type="evidence" value="ECO:0007669"/>
    <property type="project" value="TreeGrafter"/>
</dbReference>
<keyword evidence="4" id="KW-1185">Reference proteome</keyword>
<dbReference type="Gene3D" id="3.40.50.11350">
    <property type="match status" value="1"/>
</dbReference>
<feature type="compositionally biased region" description="Basic and acidic residues" evidence="1">
    <location>
        <begin position="111"/>
        <end position="123"/>
    </location>
</feature>
<dbReference type="Gramene" id="GBG82572">
    <property type="protein sequence ID" value="GBG82572"/>
    <property type="gene ID" value="CBR_g34948"/>
</dbReference>
<dbReference type="PANTHER" id="PTHR13132:SF29">
    <property type="entry name" value="ALPHA-(1,6)-FUCOSYLTRANSFERASE"/>
    <property type="match status" value="1"/>
</dbReference>
<accession>A0A388LK22</accession>
<name>A0A388LK22_CHABU</name>
<reference evidence="3 4" key="1">
    <citation type="journal article" date="2018" name="Cell">
        <title>The Chara Genome: Secondary Complexity and Implications for Plant Terrestrialization.</title>
        <authorList>
            <person name="Nishiyama T."/>
            <person name="Sakayama H."/>
            <person name="Vries J.D."/>
            <person name="Buschmann H."/>
            <person name="Saint-Marcoux D."/>
            <person name="Ullrich K.K."/>
            <person name="Haas F.B."/>
            <person name="Vanderstraeten L."/>
            <person name="Becker D."/>
            <person name="Lang D."/>
            <person name="Vosolsobe S."/>
            <person name="Rombauts S."/>
            <person name="Wilhelmsson P.K.I."/>
            <person name="Janitza P."/>
            <person name="Kern R."/>
            <person name="Heyl A."/>
            <person name="Rumpler F."/>
            <person name="Villalobos L.I.A.C."/>
            <person name="Clay J.M."/>
            <person name="Skokan R."/>
            <person name="Toyoda A."/>
            <person name="Suzuki Y."/>
            <person name="Kagoshima H."/>
            <person name="Schijlen E."/>
            <person name="Tajeshwar N."/>
            <person name="Catarino B."/>
            <person name="Hetherington A.J."/>
            <person name="Saltykova A."/>
            <person name="Bonnot C."/>
            <person name="Breuninger H."/>
            <person name="Symeonidi A."/>
            <person name="Radhakrishnan G.V."/>
            <person name="Van Nieuwerburgh F."/>
            <person name="Deforce D."/>
            <person name="Chang C."/>
            <person name="Karol K.G."/>
            <person name="Hedrich R."/>
            <person name="Ulvskov P."/>
            <person name="Glockner G."/>
            <person name="Delwiche C.F."/>
            <person name="Petrasek J."/>
            <person name="Van de Peer Y."/>
            <person name="Friml J."/>
            <person name="Beilby M."/>
            <person name="Dolan L."/>
            <person name="Kohara Y."/>
            <person name="Sugano S."/>
            <person name="Fujiyama A."/>
            <person name="Delaux P.-M."/>
            <person name="Quint M."/>
            <person name="TheiBen G."/>
            <person name="Hagemann M."/>
            <person name="Harholt J."/>
            <person name="Dunand C."/>
            <person name="Zachgo S."/>
            <person name="Langdale J."/>
            <person name="Maumus F."/>
            <person name="Straeten D.V.D."/>
            <person name="Gould S.B."/>
            <person name="Rensing S.A."/>
        </authorList>
    </citation>
    <scope>NUCLEOTIDE SEQUENCE [LARGE SCALE GENOMIC DNA]</scope>
    <source>
        <strain evidence="3 4">S276</strain>
    </source>
</reference>
<evidence type="ECO:0000256" key="2">
    <source>
        <dbReference type="SAM" id="Phobius"/>
    </source>
</evidence>
<dbReference type="Proteomes" id="UP000265515">
    <property type="component" value="Unassembled WGS sequence"/>
</dbReference>
<keyword evidence="2" id="KW-1133">Transmembrane helix</keyword>
<dbReference type="PANTHER" id="PTHR13132">
    <property type="entry name" value="ALPHA- 1,6 -FUCOSYLTRANSFERASE"/>
    <property type="match status" value="1"/>
</dbReference>
<comment type="caution">
    <text evidence="3">The sequence shown here is derived from an EMBL/GenBank/DDBJ whole genome shotgun (WGS) entry which is preliminary data.</text>
</comment>
<feature type="compositionally biased region" description="Polar residues" evidence="1">
    <location>
        <begin position="99"/>
        <end position="109"/>
    </location>
</feature>
<dbReference type="STRING" id="69332.A0A388LK22"/>
<feature type="compositionally biased region" description="Low complexity" evidence="1">
    <location>
        <begin position="156"/>
        <end position="180"/>
    </location>
</feature>
<evidence type="ECO:0000313" key="4">
    <source>
        <dbReference type="Proteomes" id="UP000265515"/>
    </source>
</evidence>
<feature type="compositionally biased region" description="Low complexity" evidence="1">
    <location>
        <begin position="234"/>
        <end position="248"/>
    </location>
</feature>
<dbReference type="GO" id="GO:0006487">
    <property type="term" value="P:protein N-linked glycosylation"/>
    <property type="evidence" value="ECO:0007669"/>
    <property type="project" value="TreeGrafter"/>
</dbReference>
<dbReference type="EMBL" id="BFEA01000411">
    <property type="protein sequence ID" value="GBG82572.1"/>
    <property type="molecule type" value="Genomic_DNA"/>
</dbReference>
<keyword evidence="2" id="KW-0812">Transmembrane</keyword>
<feature type="transmembrane region" description="Helical" evidence="2">
    <location>
        <begin position="37"/>
        <end position="56"/>
    </location>
</feature>
<evidence type="ECO:0000256" key="1">
    <source>
        <dbReference type="SAM" id="MobiDB-lite"/>
    </source>
</evidence>
<proteinExistence type="predicted"/>
<feature type="compositionally biased region" description="Basic and acidic residues" evidence="1">
    <location>
        <begin position="132"/>
        <end position="144"/>
    </location>
</feature>
<evidence type="ECO:0000313" key="3">
    <source>
        <dbReference type="EMBL" id="GBG82572.1"/>
    </source>
</evidence>
<dbReference type="AlphaFoldDB" id="A0A388LK22"/>
<gene>
    <name evidence="3" type="ORF">CBR_g34948</name>
</gene>
<feature type="region of interest" description="Disordered" evidence="1">
    <location>
        <begin position="227"/>
        <end position="256"/>
    </location>
</feature>
<organism evidence="3 4">
    <name type="scientific">Chara braunii</name>
    <name type="common">Braun's stonewort</name>
    <dbReference type="NCBI Taxonomy" id="69332"/>
    <lineage>
        <taxon>Eukaryota</taxon>
        <taxon>Viridiplantae</taxon>
        <taxon>Streptophyta</taxon>
        <taxon>Charophyceae</taxon>
        <taxon>Charales</taxon>
        <taxon>Characeae</taxon>
        <taxon>Chara</taxon>
    </lineage>
</organism>
<keyword evidence="2" id="KW-0472">Membrane</keyword>
<dbReference type="OrthoDB" id="2014825at2759"/>
<protein>
    <submittedName>
        <fullName evidence="3">Uncharacterized protein</fullName>
    </submittedName>
</protein>